<dbReference type="EMBL" id="PQFF01000048">
    <property type="protein sequence ID" value="RHZ86378.1"/>
    <property type="molecule type" value="Genomic_DNA"/>
</dbReference>
<organism evidence="5 6">
    <name type="scientific">Diversispora epigaea</name>
    <dbReference type="NCBI Taxonomy" id="1348612"/>
    <lineage>
        <taxon>Eukaryota</taxon>
        <taxon>Fungi</taxon>
        <taxon>Fungi incertae sedis</taxon>
        <taxon>Mucoromycota</taxon>
        <taxon>Glomeromycotina</taxon>
        <taxon>Glomeromycetes</taxon>
        <taxon>Diversisporales</taxon>
        <taxon>Diversisporaceae</taxon>
        <taxon>Diversispora</taxon>
    </lineage>
</organism>
<reference evidence="5 6" key="1">
    <citation type="submission" date="2018-08" db="EMBL/GenBank/DDBJ databases">
        <title>Genome and evolution of the arbuscular mycorrhizal fungus Diversispora epigaea (formerly Glomus versiforme) and its bacterial endosymbionts.</title>
        <authorList>
            <person name="Sun X."/>
            <person name="Fei Z."/>
            <person name="Harrison M."/>
        </authorList>
    </citation>
    <scope>NUCLEOTIDE SEQUENCE [LARGE SCALE GENOMIC DNA]</scope>
    <source>
        <strain evidence="5 6">IT104</strain>
    </source>
</reference>
<dbReference type="Gene3D" id="2.120.10.80">
    <property type="entry name" value="Kelch-type beta propeller"/>
    <property type="match status" value="2"/>
</dbReference>
<proteinExistence type="predicted"/>
<evidence type="ECO:0000256" key="1">
    <source>
        <dbReference type="ARBA" id="ARBA00022441"/>
    </source>
</evidence>
<dbReference type="InterPro" id="IPR011043">
    <property type="entry name" value="Gal_Oxase/kelch_b-propeller"/>
</dbReference>
<dbReference type="InterPro" id="IPR056737">
    <property type="entry name" value="Beta-prop_ATRN-MKLN-like"/>
</dbReference>
<evidence type="ECO:0000256" key="3">
    <source>
        <dbReference type="SAM" id="Phobius"/>
    </source>
</evidence>
<accession>A0A397JHV0</accession>
<evidence type="ECO:0000256" key="2">
    <source>
        <dbReference type="ARBA" id="ARBA00022737"/>
    </source>
</evidence>
<feature type="domain" description="Attractin/MKLN-like beta-propeller" evidence="4">
    <location>
        <begin position="48"/>
        <end position="300"/>
    </location>
</feature>
<dbReference type="SUPFAM" id="SSF50965">
    <property type="entry name" value="Galactose oxidase, central domain"/>
    <property type="match status" value="2"/>
</dbReference>
<dbReference type="AlphaFoldDB" id="A0A397JHV0"/>
<keyword evidence="6" id="KW-1185">Reference proteome</keyword>
<dbReference type="OrthoDB" id="10251809at2759"/>
<keyword evidence="2" id="KW-0677">Repeat</keyword>
<evidence type="ECO:0000259" key="4">
    <source>
        <dbReference type="Pfam" id="PF24981"/>
    </source>
</evidence>
<sequence>MSFDNTNLSWTLIPDGNLPINTRYSTAVVGLDNSTIFQIGGFIRNKDTLDYDFSKQVYTYDYPTSKWTTPSIIGDNVSPKQQISGVIDNLGIIYIFGGVNTTNLTAFMGFLYNDMNTLDTSSLTWRTLSISQNLPLSTSDYSADILPNGIIVYIGGQEYTGVPVFSLVEMKSIKLFDTKKLEWSYMNATGDDVDPRWLFTSVLTPDGYIIIFGGCTKSFYSVSPNLALLDTNKSPYEWSIPSNSKANSPPSIYSHSANLYFNYMIITFGYNVDDQIYNSQVYLYNITSNKWVTSFNPPVPTTKSPSTSTSIRGTHASTNILTTPTKKSSNGLAIGLGLGISAAAVIIGIFAIILIFRRRSQILEIAGDR</sequence>
<dbReference type="Pfam" id="PF24981">
    <property type="entry name" value="Beta-prop_ATRN-LZTR1"/>
    <property type="match status" value="1"/>
</dbReference>
<comment type="caution">
    <text evidence="5">The sequence shown here is derived from an EMBL/GenBank/DDBJ whole genome shotgun (WGS) entry which is preliminary data.</text>
</comment>
<dbReference type="Proteomes" id="UP000266861">
    <property type="component" value="Unassembled WGS sequence"/>
</dbReference>
<gene>
    <name evidence="5" type="ORF">Glove_51g90</name>
</gene>
<dbReference type="InterPro" id="IPR015915">
    <property type="entry name" value="Kelch-typ_b-propeller"/>
</dbReference>
<feature type="transmembrane region" description="Helical" evidence="3">
    <location>
        <begin position="332"/>
        <end position="356"/>
    </location>
</feature>
<protein>
    <recommendedName>
        <fullName evidence="4">Attractin/MKLN-like beta-propeller domain-containing protein</fullName>
    </recommendedName>
</protein>
<evidence type="ECO:0000313" key="5">
    <source>
        <dbReference type="EMBL" id="RHZ86378.1"/>
    </source>
</evidence>
<evidence type="ECO:0000313" key="6">
    <source>
        <dbReference type="Proteomes" id="UP000266861"/>
    </source>
</evidence>
<dbReference type="PANTHER" id="PTHR46093:SF18">
    <property type="entry name" value="FIBRONECTIN TYPE-III DOMAIN-CONTAINING PROTEIN"/>
    <property type="match status" value="1"/>
</dbReference>
<keyword evidence="3" id="KW-1133">Transmembrane helix</keyword>
<name>A0A397JHV0_9GLOM</name>
<keyword evidence="1" id="KW-0880">Kelch repeat</keyword>
<dbReference type="PANTHER" id="PTHR46093">
    <property type="entry name" value="ACYL-COA-BINDING DOMAIN-CONTAINING PROTEIN 5"/>
    <property type="match status" value="1"/>
</dbReference>
<keyword evidence="3" id="KW-0812">Transmembrane</keyword>
<keyword evidence="3" id="KW-0472">Membrane</keyword>